<gene>
    <name evidence="1" type="ORF">BDN72DRAFT_959554</name>
</gene>
<evidence type="ECO:0000313" key="2">
    <source>
        <dbReference type="Proteomes" id="UP000308600"/>
    </source>
</evidence>
<dbReference type="Proteomes" id="UP000308600">
    <property type="component" value="Unassembled WGS sequence"/>
</dbReference>
<proteinExistence type="predicted"/>
<sequence>MESQDDGTSISPTFMDPGYPRFSSSSQHDGAGSTPFGDLKAYCLATYGYDRLPLGPASGVEEASVHPTVNANPEDTTAAGVAPYGHSYPSRSPVGISCPVSLPFIAYASPGPPPSPHHTPGADPKPYQQPSATPEEVSNPSKVLDRAGSQEEELSTVLDRVGGPEEDLVPSSGGTPILNPLQLLGVHPSQALSSPGQAAPISVPAGRSRPTTSPPPLPQAAPNPTTNLTISHGDEGGRIATSANTSAAATTTSADDNTTVTAGNATDSKADTTPSTSTPVLQTLIGTGTRRRNRTALAPLLSSTTDASSSSNANQNNPPVASLTNDVLLDLDAKYRRSLERKARMEQEREAQLEYAKKLRMMKKRVAEKRRRRDLEQAAEMASASPPAQEDDENGPAAGVASTYRLPPSLVPGQDPTPDPSTSTDSSDQENETPNPTDTTPTNEGVENAQAVSEGEPSSPRGSRPTTSPPPPPQAAHNPTTNLTMSHGDEGGCIATSLAAATATIYSAGNSTGVTASDATEGKDDSTPSTSTPTGQVLQTLNGTSTRHRNRTALAPPPSSTTAASSANTNQSNPPVVNHHHPFMQPSHFGSNGVGLPPAPAADGIILPAIPLFLAAPILGPPLRYAPLVNQKVLTKVLLDLEAEHGRFLENQAWMEEKEKKIEYANKVRTMAKRVADKRRRRNSEQAAEVANTSASAPDDNENESATEVASTSSSPPSEQQTEEWTQDNAESSTEETSLVLGQDPTPDPTDSSGGENETRTAPNTTPTNEGALDAQAAAEGEPSSPRGVKRAREEEQEAEPESSQDEDEKRPTRKARPSPTPESEPF</sequence>
<evidence type="ECO:0000313" key="1">
    <source>
        <dbReference type="EMBL" id="TFK69485.1"/>
    </source>
</evidence>
<accession>A0ACD3AVA4</accession>
<organism evidence="1 2">
    <name type="scientific">Pluteus cervinus</name>
    <dbReference type="NCBI Taxonomy" id="181527"/>
    <lineage>
        <taxon>Eukaryota</taxon>
        <taxon>Fungi</taxon>
        <taxon>Dikarya</taxon>
        <taxon>Basidiomycota</taxon>
        <taxon>Agaricomycotina</taxon>
        <taxon>Agaricomycetes</taxon>
        <taxon>Agaricomycetidae</taxon>
        <taxon>Agaricales</taxon>
        <taxon>Pluteineae</taxon>
        <taxon>Pluteaceae</taxon>
        <taxon>Pluteus</taxon>
    </lineage>
</organism>
<reference evidence="1 2" key="1">
    <citation type="journal article" date="2019" name="Nat. Ecol. Evol.">
        <title>Megaphylogeny resolves global patterns of mushroom evolution.</title>
        <authorList>
            <person name="Varga T."/>
            <person name="Krizsan K."/>
            <person name="Foldi C."/>
            <person name="Dima B."/>
            <person name="Sanchez-Garcia M."/>
            <person name="Sanchez-Ramirez S."/>
            <person name="Szollosi G.J."/>
            <person name="Szarkandi J.G."/>
            <person name="Papp V."/>
            <person name="Albert L."/>
            <person name="Andreopoulos W."/>
            <person name="Angelini C."/>
            <person name="Antonin V."/>
            <person name="Barry K.W."/>
            <person name="Bougher N.L."/>
            <person name="Buchanan P."/>
            <person name="Buyck B."/>
            <person name="Bense V."/>
            <person name="Catcheside P."/>
            <person name="Chovatia M."/>
            <person name="Cooper J."/>
            <person name="Damon W."/>
            <person name="Desjardin D."/>
            <person name="Finy P."/>
            <person name="Geml J."/>
            <person name="Haridas S."/>
            <person name="Hughes K."/>
            <person name="Justo A."/>
            <person name="Karasinski D."/>
            <person name="Kautmanova I."/>
            <person name="Kiss B."/>
            <person name="Kocsube S."/>
            <person name="Kotiranta H."/>
            <person name="LaButti K.M."/>
            <person name="Lechner B.E."/>
            <person name="Liimatainen K."/>
            <person name="Lipzen A."/>
            <person name="Lukacs Z."/>
            <person name="Mihaltcheva S."/>
            <person name="Morgado L.N."/>
            <person name="Niskanen T."/>
            <person name="Noordeloos M.E."/>
            <person name="Ohm R.A."/>
            <person name="Ortiz-Santana B."/>
            <person name="Ovrebo C."/>
            <person name="Racz N."/>
            <person name="Riley R."/>
            <person name="Savchenko A."/>
            <person name="Shiryaev A."/>
            <person name="Soop K."/>
            <person name="Spirin V."/>
            <person name="Szebenyi C."/>
            <person name="Tomsovsky M."/>
            <person name="Tulloss R.E."/>
            <person name="Uehling J."/>
            <person name="Grigoriev I.V."/>
            <person name="Vagvolgyi C."/>
            <person name="Papp T."/>
            <person name="Martin F.M."/>
            <person name="Miettinen O."/>
            <person name="Hibbett D.S."/>
            <person name="Nagy L.G."/>
        </authorList>
    </citation>
    <scope>NUCLEOTIDE SEQUENCE [LARGE SCALE GENOMIC DNA]</scope>
    <source>
        <strain evidence="1 2">NL-1719</strain>
    </source>
</reference>
<name>A0ACD3AVA4_9AGAR</name>
<keyword evidence="2" id="KW-1185">Reference proteome</keyword>
<dbReference type="EMBL" id="ML208330">
    <property type="protein sequence ID" value="TFK69485.1"/>
    <property type="molecule type" value="Genomic_DNA"/>
</dbReference>
<protein>
    <submittedName>
        <fullName evidence="1">Uncharacterized protein</fullName>
    </submittedName>
</protein>